<evidence type="ECO:0000256" key="3">
    <source>
        <dbReference type="ARBA" id="ARBA00004586"/>
    </source>
</evidence>
<evidence type="ECO:0000313" key="11">
    <source>
        <dbReference type="EnsemblMetazoa" id="XP_050505050.1"/>
    </source>
</evidence>
<keyword evidence="12" id="KW-1185">Reference proteome</keyword>
<dbReference type="EnsemblMetazoa" id="XM_050649093.1">
    <property type="protein sequence ID" value="XP_050505050.1"/>
    <property type="gene ID" value="LOC114325913"/>
</dbReference>
<proteinExistence type="inferred from homology"/>
<dbReference type="PANTHER" id="PTHR13416:SF2">
    <property type="entry name" value="TRANSMEMBRANE PROTEIN 43"/>
    <property type="match status" value="1"/>
</dbReference>
<dbReference type="PANTHER" id="PTHR13416">
    <property type="match status" value="1"/>
</dbReference>
<evidence type="ECO:0000256" key="8">
    <source>
        <dbReference type="ARBA" id="ARBA00023136"/>
    </source>
</evidence>
<evidence type="ECO:0000256" key="5">
    <source>
        <dbReference type="ARBA" id="ARBA00022692"/>
    </source>
</evidence>
<dbReference type="GeneID" id="114325913"/>
<keyword evidence="5 10" id="KW-0812">Transmembrane</keyword>
<dbReference type="InterPro" id="IPR012430">
    <property type="entry name" value="TMEM43_fam"/>
</dbReference>
<accession>A0ABM5K4D7</accession>
<organism evidence="11 12">
    <name type="scientific">Diabrotica virgifera virgifera</name>
    <name type="common">western corn rootworm</name>
    <dbReference type="NCBI Taxonomy" id="50390"/>
    <lineage>
        <taxon>Eukaryota</taxon>
        <taxon>Metazoa</taxon>
        <taxon>Ecdysozoa</taxon>
        <taxon>Arthropoda</taxon>
        <taxon>Hexapoda</taxon>
        <taxon>Insecta</taxon>
        <taxon>Pterygota</taxon>
        <taxon>Neoptera</taxon>
        <taxon>Endopterygota</taxon>
        <taxon>Coleoptera</taxon>
        <taxon>Polyphaga</taxon>
        <taxon>Cucujiformia</taxon>
        <taxon>Chrysomeloidea</taxon>
        <taxon>Chrysomelidae</taxon>
        <taxon>Galerucinae</taxon>
        <taxon>Diabroticina</taxon>
        <taxon>Diabroticites</taxon>
        <taxon>Diabrotica</taxon>
    </lineage>
</organism>
<dbReference type="Pfam" id="PF07787">
    <property type="entry name" value="TMEM43"/>
    <property type="match status" value="1"/>
</dbReference>
<evidence type="ECO:0000256" key="10">
    <source>
        <dbReference type="SAM" id="Phobius"/>
    </source>
</evidence>
<feature type="transmembrane region" description="Helical" evidence="10">
    <location>
        <begin position="50"/>
        <end position="69"/>
    </location>
</feature>
<name>A0ABM5K4D7_DIAVI</name>
<evidence type="ECO:0000313" key="12">
    <source>
        <dbReference type="Proteomes" id="UP001652700"/>
    </source>
</evidence>
<feature type="transmembrane region" description="Helical" evidence="10">
    <location>
        <begin position="12"/>
        <end position="30"/>
    </location>
</feature>
<keyword evidence="8 10" id="KW-0472">Membrane</keyword>
<evidence type="ECO:0008006" key="13">
    <source>
        <dbReference type="Google" id="ProtNLM"/>
    </source>
</evidence>
<comment type="similarity">
    <text evidence="4">Belongs to the TMEM43 family.</text>
</comment>
<keyword evidence="6" id="KW-0256">Endoplasmic reticulum</keyword>
<evidence type="ECO:0000256" key="1">
    <source>
        <dbReference type="ARBA" id="ARBA00004127"/>
    </source>
</evidence>
<keyword evidence="9" id="KW-0539">Nucleus</keyword>
<comment type="subcellular location">
    <subcellularLocation>
        <location evidence="1">Endomembrane system</location>
        <topology evidence="1">Multi-pass membrane protein</topology>
    </subcellularLocation>
    <subcellularLocation>
        <location evidence="3">Endoplasmic reticulum membrane</location>
    </subcellularLocation>
    <subcellularLocation>
        <location evidence="2">Nucleus envelope</location>
    </subcellularLocation>
</comment>
<dbReference type="RefSeq" id="XP_050505050.1">
    <property type="nucleotide sequence ID" value="XM_050649093.1"/>
</dbReference>
<evidence type="ECO:0000256" key="7">
    <source>
        <dbReference type="ARBA" id="ARBA00022989"/>
    </source>
</evidence>
<keyword evidence="7 10" id="KW-1133">Transmembrane helix</keyword>
<sequence>MFCFYFKHKVAAVFMGAFDLVTGTIGIIIFAGRKHYVLCIGYKQLCGNYLIFWIFHLVGGIIITSGIIWGRAVHHAHSLDETYNNAIILNLYEKPSEEHNGKVVHVTGSLQIEEPLTEVDYGIAIQAVKLKRRVQMYQWVEERTPRPDDDNNMETMGTMTNDYYYITEWRDKLVDSNGFYIRHGHENPKEIPLTSVTYVSPTVKLGHLQVGNEIKDKFDDFIEVTSDERPDRRDVKLHMGIYYHCDDIWNPEVGDIRVQFYYAGGSGEPVTIIAKQESGMLIPYETSKGHKIALLRQGNLNINQMFSAEHFDARLETWKLRGLGFFIIYGAAVCLSRLIKIMVFHGSFMSFYTGDPLSFSNLVLAFSVALCVVATAWIMYRPMLGASLFFAAVSPFLYYTMGLDHGYNNMRIN</sequence>
<feature type="transmembrane region" description="Helical" evidence="10">
    <location>
        <begin position="359"/>
        <end position="378"/>
    </location>
</feature>
<evidence type="ECO:0000256" key="9">
    <source>
        <dbReference type="ARBA" id="ARBA00023242"/>
    </source>
</evidence>
<reference evidence="11" key="1">
    <citation type="submission" date="2025-05" db="UniProtKB">
        <authorList>
            <consortium name="EnsemblMetazoa"/>
        </authorList>
    </citation>
    <scope>IDENTIFICATION</scope>
</reference>
<feature type="transmembrane region" description="Helical" evidence="10">
    <location>
        <begin position="383"/>
        <end position="401"/>
    </location>
</feature>
<evidence type="ECO:0000256" key="2">
    <source>
        <dbReference type="ARBA" id="ARBA00004259"/>
    </source>
</evidence>
<dbReference type="Proteomes" id="UP001652700">
    <property type="component" value="Unplaced"/>
</dbReference>
<feature type="transmembrane region" description="Helical" evidence="10">
    <location>
        <begin position="320"/>
        <end position="339"/>
    </location>
</feature>
<protein>
    <recommendedName>
        <fullName evidence="13">Transmembrane protein 43 homolog</fullName>
    </recommendedName>
</protein>
<evidence type="ECO:0000256" key="6">
    <source>
        <dbReference type="ARBA" id="ARBA00022824"/>
    </source>
</evidence>
<evidence type="ECO:0000256" key="4">
    <source>
        <dbReference type="ARBA" id="ARBA00006627"/>
    </source>
</evidence>